<evidence type="ECO:0000313" key="4">
    <source>
        <dbReference type="EMBL" id="KRQ96240.1"/>
    </source>
</evidence>
<dbReference type="RefSeq" id="WP_057854618.1">
    <property type="nucleotide sequence ID" value="NZ_LLXY01000190.1"/>
</dbReference>
<feature type="domain" description="Calcineurin-like phosphoesterase" evidence="3">
    <location>
        <begin position="91"/>
        <end position="250"/>
    </location>
</feature>
<dbReference type="InterPro" id="IPR051158">
    <property type="entry name" value="Metallophosphoesterase_sf"/>
</dbReference>
<name>A0A0R3KTS8_9BRAD</name>
<evidence type="ECO:0000256" key="1">
    <source>
        <dbReference type="ARBA" id="ARBA00022723"/>
    </source>
</evidence>
<proteinExistence type="predicted"/>
<dbReference type="PANTHER" id="PTHR31302:SF31">
    <property type="entry name" value="PHOSPHODIESTERASE YAEI"/>
    <property type="match status" value="1"/>
</dbReference>
<dbReference type="PANTHER" id="PTHR31302">
    <property type="entry name" value="TRANSMEMBRANE PROTEIN WITH METALLOPHOSPHOESTERASE DOMAIN-RELATED"/>
    <property type="match status" value="1"/>
</dbReference>
<comment type="caution">
    <text evidence="4">The sequence shown here is derived from an EMBL/GenBank/DDBJ whole genome shotgun (WGS) entry which is preliminary data.</text>
</comment>
<evidence type="ECO:0000256" key="2">
    <source>
        <dbReference type="ARBA" id="ARBA00022801"/>
    </source>
</evidence>
<dbReference type="Gene3D" id="3.60.21.10">
    <property type="match status" value="1"/>
</dbReference>
<dbReference type="InterPro" id="IPR004843">
    <property type="entry name" value="Calcineurin-like_PHP"/>
</dbReference>
<sequence length="313" mass="34706">MTTLALQSVVDRIGAEHVERRLKVETEHEAQLFGQGLIIFNLENWYSAPWIIGSALKLMGLYNRARRNADQVAIRTNLLEFESLPPAFADFTILHLSDLHADISEGAMRHLIGIVGDLKYDICVLTGDYRGKTYGPFDPSLKSIHELTARIKGPIYGVLGNHDSIYMVPALEEMGIRMLFNECETISRKDSQIYLAGIDDAHFYRTDDVEKAARRIPSGAFSILLSHTPEVYSEAAKAGFDLMLSGHTHGGQLCLPGGIPIKLEARLPRSMGAGTWHHGRMVGYTSVGAGTSLLPVRLNCPPEITLHTLRQRM</sequence>
<dbReference type="SUPFAM" id="SSF56300">
    <property type="entry name" value="Metallo-dependent phosphatases"/>
    <property type="match status" value="1"/>
</dbReference>
<evidence type="ECO:0000313" key="5">
    <source>
        <dbReference type="Proteomes" id="UP000051913"/>
    </source>
</evidence>
<dbReference type="GO" id="GO:0046872">
    <property type="term" value="F:metal ion binding"/>
    <property type="evidence" value="ECO:0007669"/>
    <property type="project" value="UniProtKB-KW"/>
</dbReference>
<gene>
    <name evidence="4" type="ORF">CP49_39090</name>
</gene>
<protein>
    <submittedName>
        <fullName evidence="4">Metallophosphoesterase</fullName>
    </submittedName>
</protein>
<organism evidence="4 5">
    <name type="scientific">Bradyrhizobium valentinum</name>
    <dbReference type="NCBI Taxonomy" id="1518501"/>
    <lineage>
        <taxon>Bacteria</taxon>
        <taxon>Pseudomonadati</taxon>
        <taxon>Pseudomonadota</taxon>
        <taxon>Alphaproteobacteria</taxon>
        <taxon>Hyphomicrobiales</taxon>
        <taxon>Nitrobacteraceae</taxon>
        <taxon>Bradyrhizobium</taxon>
    </lineage>
</organism>
<dbReference type="STRING" id="1518501.CQ10_29740"/>
<dbReference type="InterPro" id="IPR029052">
    <property type="entry name" value="Metallo-depent_PP-like"/>
</dbReference>
<evidence type="ECO:0000259" key="3">
    <source>
        <dbReference type="Pfam" id="PF00149"/>
    </source>
</evidence>
<dbReference type="Proteomes" id="UP000051913">
    <property type="component" value="Unassembled WGS sequence"/>
</dbReference>
<dbReference type="AlphaFoldDB" id="A0A0R3KTS8"/>
<dbReference type="GO" id="GO:0016020">
    <property type="term" value="C:membrane"/>
    <property type="evidence" value="ECO:0007669"/>
    <property type="project" value="GOC"/>
</dbReference>
<reference evidence="4 5" key="1">
    <citation type="submission" date="2014-03" db="EMBL/GenBank/DDBJ databases">
        <title>Bradyrhizobium valentinum sp. nov., isolated from effective nodules of Lupinus mariae-josephae, a lupine endemic of basic-lime soils in Eastern Spain.</title>
        <authorList>
            <person name="Duran D."/>
            <person name="Rey L."/>
            <person name="Navarro A."/>
            <person name="Busquets A."/>
            <person name="Imperial J."/>
            <person name="Ruiz-Argueso T."/>
        </authorList>
    </citation>
    <scope>NUCLEOTIDE SEQUENCE [LARGE SCALE GENOMIC DNA]</scope>
    <source>
        <strain evidence="4 5">LmjM3</strain>
    </source>
</reference>
<keyword evidence="1" id="KW-0479">Metal-binding</keyword>
<dbReference type="GO" id="GO:0008758">
    <property type="term" value="F:UDP-2,3-diacylglucosamine hydrolase activity"/>
    <property type="evidence" value="ECO:0007669"/>
    <property type="project" value="TreeGrafter"/>
</dbReference>
<accession>A0A0R3KTS8</accession>
<dbReference type="OrthoDB" id="9780884at2"/>
<dbReference type="Pfam" id="PF00149">
    <property type="entry name" value="Metallophos"/>
    <property type="match status" value="1"/>
</dbReference>
<dbReference type="GO" id="GO:0009245">
    <property type="term" value="P:lipid A biosynthetic process"/>
    <property type="evidence" value="ECO:0007669"/>
    <property type="project" value="TreeGrafter"/>
</dbReference>
<keyword evidence="2" id="KW-0378">Hydrolase</keyword>
<dbReference type="EMBL" id="LLXX01000195">
    <property type="protein sequence ID" value="KRQ96240.1"/>
    <property type="molecule type" value="Genomic_DNA"/>
</dbReference>
<keyword evidence="5" id="KW-1185">Reference proteome</keyword>